<dbReference type="EMBL" id="JACJIA010000003">
    <property type="protein sequence ID" value="MBA8951615.1"/>
    <property type="molecule type" value="Genomic_DNA"/>
</dbReference>
<accession>A0A7W3LP41</accession>
<keyword evidence="3" id="KW-1185">Reference proteome</keyword>
<feature type="transmembrane region" description="Helical" evidence="1">
    <location>
        <begin position="44"/>
        <end position="65"/>
    </location>
</feature>
<keyword evidence="1" id="KW-0812">Transmembrane</keyword>
<gene>
    <name evidence="2" type="ORF">HNR61_003246</name>
</gene>
<dbReference type="RefSeq" id="WP_220509336.1">
    <property type="nucleotide sequence ID" value="NZ_BAAALP010000029.1"/>
</dbReference>
<evidence type="ECO:0000313" key="3">
    <source>
        <dbReference type="Proteomes" id="UP000572680"/>
    </source>
</evidence>
<dbReference type="AlphaFoldDB" id="A0A7W3LP41"/>
<keyword evidence="1" id="KW-0472">Membrane</keyword>
<dbReference type="Proteomes" id="UP000572680">
    <property type="component" value="Unassembled WGS sequence"/>
</dbReference>
<sequence>MSVPRWAVWAAYAAPLCVLPSSLWRVREAFRDSACMAHAEPWEPYYIVGLSAVSLGAALLTVGLVRPWGEVVPRWIPGLGGRRVPVLAAVVPALVGTALLIALIGYGLFLAEPNNVHPDCPPPKAMSLVGLAYAPLVAWPFLLGAVTVAYHRRRTAAGTPSAPRP</sequence>
<name>A0A7W3LP41_ACTNM</name>
<proteinExistence type="predicted"/>
<evidence type="ECO:0000256" key="1">
    <source>
        <dbReference type="SAM" id="Phobius"/>
    </source>
</evidence>
<feature type="transmembrane region" description="Helical" evidence="1">
    <location>
        <begin position="131"/>
        <end position="150"/>
    </location>
</feature>
<reference evidence="2 3" key="1">
    <citation type="submission" date="2020-08" db="EMBL/GenBank/DDBJ databases">
        <title>Genomic Encyclopedia of Type Strains, Phase IV (KMG-IV): sequencing the most valuable type-strain genomes for metagenomic binning, comparative biology and taxonomic classification.</title>
        <authorList>
            <person name="Goeker M."/>
        </authorList>
    </citation>
    <scope>NUCLEOTIDE SEQUENCE [LARGE SCALE GENOMIC DNA]</scope>
    <source>
        <strain evidence="2 3">DSM 44197</strain>
    </source>
</reference>
<feature type="transmembrane region" description="Helical" evidence="1">
    <location>
        <begin position="7"/>
        <end position="24"/>
    </location>
</feature>
<keyword evidence="1" id="KW-1133">Transmembrane helix</keyword>
<protein>
    <submittedName>
        <fullName evidence="2">Uncharacterized protein</fullName>
    </submittedName>
</protein>
<organism evidence="2 3">
    <name type="scientific">Actinomadura namibiensis</name>
    <dbReference type="NCBI Taxonomy" id="182080"/>
    <lineage>
        <taxon>Bacteria</taxon>
        <taxon>Bacillati</taxon>
        <taxon>Actinomycetota</taxon>
        <taxon>Actinomycetes</taxon>
        <taxon>Streptosporangiales</taxon>
        <taxon>Thermomonosporaceae</taxon>
        <taxon>Actinomadura</taxon>
    </lineage>
</organism>
<comment type="caution">
    <text evidence="2">The sequence shown here is derived from an EMBL/GenBank/DDBJ whole genome shotgun (WGS) entry which is preliminary data.</text>
</comment>
<feature type="transmembrane region" description="Helical" evidence="1">
    <location>
        <begin position="86"/>
        <end position="111"/>
    </location>
</feature>
<evidence type="ECO:0000313" key="2">
    <source>
        <dbReference type="EMBL" id="MBA8951615.1"/>
    </source>
</evidence>